<organism evidence="2">
    <name type="scientific">marine metagenome</name>
    <dbReference type="NCBI Taxonomy" id="408172"/>
    <lineage>
        <taxon>unclassified sequences</taxon>
        <taxon>metagenomes</taxon>
        <taxon>ecological metagenomes</taxon>
    </lineage>
</organism>
<evidence type="ECO:0000256" key="1">
    <source>
        <dbReference type="SAM" id="MobiDB-lite"/>
    </source>
</evidence>
<sequence>MRRLFLILIIFAVSAATTFFLGCDKGSQDYPVGVARTTVSTKIDLTNKLNPAILPDVMKEVLREITPKEKPESKKFQQQIVQSLSQKIMDDPEVNYQVDLNEDGNRDPLLVVPESVRNQSAIYSLRVPDPEQYSTDPDQNANWHHIAKDGIELVAVSLTYDQNSSSMTINAESNQHVYEGRALHHKSSYYTNEHSWMKSYFRYMIIRDILFSPYGWYGPRWYGGWYGGYYGRWHAPVRTRTVTRTTTRYRRAIPSKTAANSIGRSSKAKNRTQQAPKSIQNMKSKRVMAARRATPTSRSGGFGRNTTSSRSSRSSSSKGLNRSRSASSFRGGSRGFGK</sequence>
<dbReference type="AlphaFoldDB" id="A0A382JS36"/>
<dbReference type="PROSITE" id="PS51257">
    <property type="entry name" value="PROKAR_LIPOPROTEIN"/>
    <property type="match status" value="1"/>
</dbReference>
<accession>A0A382JS36</accession>
<evidence type="ECO:0000313" key="2">
    <source>
        <dbReference type="EMBL" id="SVC14475.1"/>
    </source>
</evidence>
<reference evidence="2" key="1">
    <citation type="submission" date="2018-05" db="EMBL/GenBank/DDBJ databases">
        <authorList>
            <person name="Lanie J.A."/>
            <person name="Ng W.-L."/>
            <person name="Kazmierczak K.M."/>
            <person name="Andrzejewski T.M."/>
            <person name="Davidsen T.M."/>
            <person name="Wayne K.J."/>
            <person name="Tettelin H."/>
            <person name="Glass J.I."/>
            <person name="Rusch D."/>
            <person name="Podicherti R."/>
            <person name="Tsui H.-C.T."/>
            <person name="Winkler M.E."/>
        </authorList>
    </citation>
    <scope>NUCLEOTIDE SEQUENCE</scope>
</reference>
<feature type="compositionally biased region" description="Polar residues" evidence="1">
    <location>
        <begin position="271"/>
        <end position="282"/>
    </location>
</feature>
<feature type="compositionally biased region" description="Low complexity" evidence="1">
    <location>
        <begin position="304"/>
        <end position="331"/>
    </location>
</feature>
<feature type="region of interest" description="Disordered" evidence="1">
    <location>
        <begin position="250"/>
        <end position="338"/>
    </location>
</feature>
<protein>
    <submittedName>
        <fullName evidence="2">Uncharacterized protein</fullName>
    </submittedName>
</protein>
<gene>
    <name evidence="2" type="ORF">METZ01_LOCUS267329</name>
</gene>
<proteinExistence type="predicted"/>
<dbReference type="EMBL" id="UINC01075867">
    <property type="protein sequence ID" value="SVC14475.1"/>
    <property type="molecule type" value="Genomic_DNA"/>
</dbReference>
<name>A0A382JS36_9ZZZZ</name>